<dbReference type="AlphaFoldDB" id="A0A645GX12"/>
<accession>A0A645GX12</accession>
<comment type="caution">
    <text evidence="1">The sequence shown here is derived from an EMBL/GenBank/DDBJ whole genome shotgun (WGS) entry which is preliminary data.</text>
</comment>
<proteinExistence type="predicted"/>
<dbReference type="EMBL" id="VSSQ01082742">
    <property type="protein sequence ID" value="MPN31268.1"/>
    <property type="molecule type" value="Genomic_DNA"/>
</dbReference>
<evidence type="ECO:0000313" key="1">
    <source>
        <dbReference type="EMBL" id="MPN31268.1"/>
    </source>
</evidence>
<sequence length="90" mass="10629">MQQTNVNLTFLISRCTKQTLVFGQQQYIAFGGKLYLNDLNVFRILFHVVIHGMEAFVDLIENIEFSIHRFDPEKAVFIFEQTLDFTRRNV</sequence>
<gene>
    <name evidence="1" type="ORF">SDC9_178742</name>
</gene>
<protein>
    <submittedName>
        <fullName evidence="1">Uncharacterized protein</fullName>
    </submittedName>
</protein>
<organism evidence="1">
    <name type="scientific">bioreactor metagenome</name>
    <dbReference type="NCBI Taxonomy" id="1076179"/>
    <lineage>
        <taxon>unclassified sequences</taxon>
        <taxon>metagenomes</taxon>
        <taxon>ecological metagenomes</taxon>
    </lineage>
</organism>
<name>A0A645GX12_9ZZZZ</name>
<reference evidence="1" key="1">
    <citation type="submission" date="2019-08" db="EMBL/GenBank/DDBJ databases">
        <authorList>
            <person name="Kucharzyk K."/>
            <person name="Murdoch R.W."/>
            <person name="Higgins S."/>
            <person name="Loffler F."/>
        </authorList>
    </citation>
    <scope>NUCLEOTIDE SEQUENCE</scope>
</reference>